<organism evidence="1 2">
    <name type="scientific">Ralstonia flaminis</name>
    <dbReference type="NCBI Taxonomy" id="3058597"/>
    <lineage>
        <taxon>Bacteria</taxon>
        <taxon>Pseudomonadati</taxon>
        <taxon>Pseudomonadota</taxon>
        <taxon>Betaproteobacteria</taxon>
        <taxon>Burkholderiales</taxon>
        <taxon>Burkholderiaceae</taxon>
        <taxon>Ralstonia</taxon>
    </lineage>
</organism>
<comment type="caution">
    <text evidence="1">The sequence shown here is derived from an EMBL/GenBank/DDBJ whole genome shotgun (WGS) entry which is preliminary data.</text>
</comment>
<evidence type="ECO:0000313" key="1">
    <source>
        <dbReference type="EMBL" id="CAJ0806092.1"/>
    </source>
</evidence>
<keyword evidence="2" id="KW-1185">Reference proteome</keyword>
<evidence type="ECO:0000313" key="2">
    <source>
        <dbReference type="Proteomes" id="UP001189757"/>
    </source>
</evidence>
<reference evidence="1 2" key="1">
    <citation type="submission" date="2023-07" db="EMBL/GenBank/DDBJ databases">
        <authorList>
            <person name="Peeters C."/>
        </authorList>
    </citation>
    <scope>NUCLEOTIDE SEQUENCE [LARGE SCALE GENOMIC DNA]</scope>
    <source>
        <strain evidence="1 2">LMG 18101</strain>
    </source>
</reference>
<dbReference type="EMBL" id="CATZLL010000001">
    <property type="protein sequence ID" value="CAJ0806092.1"/>
    <property type="molecule type" value="Genomic_DNA"/>
</dbReference>
<dbReference type="Proteomes" id="UP001189757">
    <property type="component" value="Unassembled WGS sequence"/>
</dbReference>
<gene>
    <name evidence="1" type="ORF">LMG18101_00004</name>
</gene>
<proteinExistence type="predicted"/>
<protein>
    <submittedName>
        <fullName evidence="1">Uncharacterized protein</fullName>
    </submittedName>
</protein>
<name>A0ABM9JWA6_9RALS</name>
<accession>A0ABM9JWA6</accession>
<sequence length="46" mass="4816">MVPSVGAGGVADGMTGILGPQHATVLRQSGCDFVSAYCSDRKKYKR</sequence>